<dbReference type="EMBL" id="CP061800">
    <property type="protein sequence ID" value="QTA84083.1"/>
    <property type="molecule type" value="Genomic_DNA"/>
</dbReference>
<reference evidence="2" key="1">
    <citation type="journal article" date="2021" name="Microb. Physiol.">
        <title>Proteogenomic Insights into the Physiology of Marine, Sulfate-Reducing, Filamentous Desulfonema limicola and Desulfonema magnum.</title>
        <authorList>
            <person name="Schnaars V."/>
            <person name="Wohlbrand L."/>
            <person name="Scheve S."/>
            <person name="Hinrichs C."/>
            <person name="Reinhardt R."/>
            <person name="Rabus R."/>
        </authorList>
    </citation>
    <scope>NUCLEOTIDE SEQUENCE</scope>
    <source>
        <strain evidence="2">4be13</strain>
    </source>
</reference>
<gene>
    <name evidence="2" type="ORF">dnm_000750</name>
</gene>
<keyword evidence="1" id="KW-0812">Transmembrane</keyword>
<name>A0A975BEZ7_9BACT</name>
<sequence>MNKEKIHYLKDLAYYSSIGFQVSLSIVIGLGIGVWLDKKFSTTPWFTLIFLILGIAAGFRNIGLAIKKSRKL</sequence>
<accession>A0A975BEZ7</accession>
<feature type="transmembrane region" description="Helical" evidence="1">
    <location>
        <begin position="12"/>
        <end position="36"/>
    </location>
</feature>
<dbReference type="KEGG" id="dmm:dnm_000750"/>
<keyword evidence="1" id="KW-0472">Membrane</keyword>
<dbReference type="RefSeq" id="WP_207680718.1">
    <property type="nucleotide sequence ID" value="NZ_CP061800.1"/>
</dbReference>
<evidence type="ECO:0000256" key="1">
    <source>
        <dbReference type="SAM" id="Phobius"/>
    </source>
</evidence>
<evidence type="ECO:0000313" key="2">
    <source>
        <dbReference type="EMBL" id="QTA84083.1"/>
    </source>
</evidence>
<dbReference type="AlphaFoldDB" id="A0A975BEZ7"/>
<keyword evidence="1" id="KW-1133">Transmembrane helix</keyword>
<evidence type="ECO:0000313" key="3">
    <source>
        <dbReference type="Proteomes" id="UP000663722"/>
    </source>
</evidence>
<keyword evidence="3" id="KW-1185">Reference proteome</keyword>
<proteinExistence type="predicted"/>
<organism evidence="2 3">
    <name type="scientific">Desulfonema magnum</name>
    <dbReference type="NCBI Taxonomy" id="45655"/>
    <lineage>
        <taxon>Bacteria</taxon>
        <taxon>Pseudomonadati</taxon>
        <taxon>Thermodesulfobacteriota</taxon>
        <taxon>Desulfobacteria</taxon>
        <taxon>Desulfobacterales</taxon>
        <taxon>Desulfococcaceae</taxon>
        <taxon>Desulfonema</taxon>
    </lineage>
</organism>
<protein>
    <submittedName>
        <fullName evidence="2">F0F1-ATPase subunit, Ca2+/Mg2+ transporter</fullName>
    </submittedName>
</protein>
<dbReference type="Proteomes" id="UP000663722">
    <property type="component" value="Chromosome"/>
</dbReference>
<dbReference type="Pfam" id="PF09527">
    <property type="entry name" value="ATPase_gene1"/>
    <property type="match status" value="1"/>
</dbReference>
<dbReference type="InterPro" id="IPR032820">
    <property type="entry name" value="ATPase_put"/>
</dbReference>
<feature type="transmembrane region" description="Helical" evidence="1">
    <location>
        <begin position="42"/>
        <end position="62"/>
    </location>
</feature>